<evidence type="ECO:0000313" key="2">
    <source>
        <dbReference type="EnsemblMetazoa" id="AMAM018427-PA"/>
    </source>
</evidence>
<name>A0A182T2R0_9DIPT</name>
<protein>
    <submittedName>
        <fullName evidence="2">Uncharacterized protein</fullName>
    </submittedName>
</protein>
<proteinExistence type="predicted"/>
<dbReference type="AlphaFoldDB" id="A0A182T2R0"/>
<feature type="compositionally biased region" description="Acidic residues" evidence="1">
    <location>
        <begin position="210"/>
        <end position="221"/>
    </location>
</feature>
<feature type="compositionally biased region" description="Polar residues" evidence="1">
    <location>
        <begin position="228"/>
        <end position="245"/>
    </location>
</feature>
<evidence type="ECO:0000313" key="3">
    <source>
        <dbReference type="Proteomes" id="UP000075901"/>
    </source>
</evidence>
<organism evidence="2 3">
    <name type="scientific">Anopheles maculatus</name>
    <dbReference type="NCBI Taxonomy" id="74869"/>
    <lineage>
        <taxon>Eukaryota</taxon>
        <taxon>Metazoa</taxon>
        <taxon>Ecdysozoa</taxon>
        <taxon>Arthropoda</taxon>
        <taxon>Hexapoda</taxon>
        <taxon>Insecta</taxon>
        <taxon>Pterygota</taxon>
        <taxon>Neoptera</taxon>
        <taxon>Endopterygota</taxon>
        <taxon>Diptera</taxon>
        <taxon>Nematocera</taxon>
        <taxon>Culicoidea</taxon>
        <taxon>Culicidae</taxon>
        <taxon>Anophelinae</taxon>
        <taxon>Anopheles</taxon>
        <taxon>Anopheles maculatus group</taxon>
    </lineage>
</organism>
<feature type="region of interest" description="Disordered" evidence="1">
    <location>
        <begin position="364"/>
        <end position="393"/>
    </location>
</feature>
<reference evidence="2" key="2">
    <citation type="submission" date="2020-05" db="UniProtKB">
        <authorList>
            <consortium name="EnsemblMetazoa"/>
        </authorList>
    </citation>
    <scope>IDENTIFICATION</scope>
    <source>
        <strain evidence="2">maculatus3</strain>
    </source>
</reference>
<dbReference type="EnsemblMetazoa" id="AMAM018427-RA">
    <property type="protein sequence ID" value="AMAM018427-PA"/>
    <property type="gene ID" value="AMAM018427"/>
</dbReference>
<dbReference type="VEuPathDB" id="VectorBase:AMAM018427"/>
<sequence length="393" mass="43677">SKVNEADQVAFENPTLDSCDRNIQTKIRNIYANPNEEQSIEELLVERWLKGKIKKCFDRRYQDDIDPVDMDETHVESKRISMGPARFSMAPTTFSNDPTTQTQMRQRRSIFPTHQTGLVAASIQEETEEELRNRSATANEQLNTLQNSMRSLAMPSRKRPSNEVLEQETSKKEDSTPTPLKQAIATDAEMKQPSEEEPLPVTVSKKIEIFVDDSDENDERTEDPPNFKQPSQCPINEAPQSQQQSYYPNDTCSTQMFNLFVKNISTPVAPIRKQDPEGDAVPLTAGVSKRIVVFTDDEENGTDPETCPQPGVKNSNQENFATPLCIPGAIINDENAVPLVDSITPPSTSSGCNSTQSHKQLSTIMERTETSTASSSTAGGVTKSPTDTQISNM</sequence>
<reference evidence="3" key="1">
    <citation type="submission" date="2013-09" db="EMBL/GenBank/DDBJ databases">
        <title>The Genome Sequence of Anopheles maculatus species B.</title>
        <authorList>
            <consortium name="The Broad Institute Genomics Platform"/>
            <person name="Neafsey D.E."/>
            <person name="Besansky N."/>
            <person name="Howell P."/>
            <person name="Walton C."/>
            <person name="Young S.K."/>
            <person name="Zeng Q."/>
            <person name="Gargeya S."/>
            <person name="Fitzgerald M."/>
            <person name="Haas B."/>
            <person name="Abouelleil A."/>
            <person name="Allen A.W."/>
            <person name="Alvarado L."/>
            <person name="Arachchi H.M."/>
            <person name="Berlin A.M."/>
            <person name="Chapman S.B."/>
            <person name="Gainer-Dewar J."/>
            <person name="Goldberg J."/>
            <person name="Griggs A."/>
            <person name="Gujja S."/>
            <person name="Hansen M."/>
            <person name="Howarth C."/>
            <person name="Imamovic A."/>
            <person name="Ireland A."/>
            <person name="Larimer J."/>
            <person name="McCowan C."/>
            <person name="Murphy C."/>
            <person name="Pearson M."/>
            <person name="Poon T.W."/>
            <person name="Priest M."/>
            <person name="Roberts A."/>
            <person name="Saif S."/>
            <person name="Shea T."/>
            <person name="Sisk P."/>
            <person name="Sykes S."/>
            <person name="Wortman J."/>
            <person name="Nusbaum C."/>
            <person name="Birren B."/>
        </authorList>
    </citation>
    <scope>NUCLEOTIDE SEQUENCE [LARGE SCALE GENOMIC DNA]</scope>
    <source>
        <strain evidence="3">maculatus3</strain>
    </source>
</reference>
<evidence type="ECO:0000256" key="1">
    <source>
        <dbReference type="SAM" id="MobiDB-lite"/>
    </source>
</evidence>
<feature type="region of interest" description="Disordered" evidence="1">
    <location>
        <begin position="148"/>
        <end position="245"/>
    </location>
</feature>
<accession>A0A182T2R0</accession>
<dbReference type="Proteomes" id="UP000075901">
    <property type="component" value="Unassembled WGS sequence"/>
</dbReference>
<keyword evidence="3" id="KW-1185">Reference proteome</keyword>
<feature type="compositionally biased region" description="Low complexity" evidence="1">
    <location>
        <begin position="370"/>
        <end position="384"/>
    </location>
</feature>